<evidence type="ECO:0000256" key="4">
    <source>
        <dbReference type="ARBA" id="ARBA00022729"/>
    </source>
</evidence>
<dbReference type="PANTHER" id="PTHR35789:SF1">
    <property type="entry name" value="SPORE GERMINATION PROTEIN B3"/>
    <property type="match status" value="1"/>
</dbReference>
<dbReference type="Proteomes" id="UP000315753">
    <property type="component" value="Unassembled WGS sequence"/>
</dbReference>
<dbReference type="GO" id="GO:0016020">
    <property type="term" value="C:membrane"/>
    <property type="evidence" value="ECO:0007669"/>
    <property type="project" value="UniProtKB-SubCell"/>
</dbReference>
<dbReference type="PROSITE" id="PS51257">
    <property type="entry name" value="PROKAR_LIPOPROTEIN"/>
    <property type="match status" value="1"/>
</dbReference>
<dbReference type="Gene3D" id="6.20.190.10">
    <property type="entry name" value="Nutrient germinant receptor protein C, domain 1"/>
    <property type="match status" value="1"/>
</dbReference>
<evidence type="ECO:0000313" key="10">
    <source>
        <dbReference type="EMBL" id="TQE90352.1"/>
    </source>
</evidence>
<feature type="domain" description="Spore germination GerAC-like C-terminal" evidence="8">
    <location>
        <begin position="214"/>
        <end position="382"/>
    </location>
</feature>
<evidence type="ECO:0000313" key="11">
    <source>
        <dbReference type="Proteomes" id="UP000315753"/>
    </source>
</evidence>
<dbReference type="InterPro" id="IPR008844">
    <property type="entry name" value="Spore_GerAC-like"/>
</dbReference>
<dbReference type="OrthoDB" id="9816067at2"/>
<keyword evidence="6" id="KW-0564">Palmitate</keyword>
<name>A0A540V0Q4_9BACL</name>
<evidence type="ECO:0000256" key="6">
    <source>
        <dbReference type="ARBA" id="ARBA00023139"/>
    </source>
</evidence>
<evidence type="ECO:0000259" key="9">
    <source>
        <dbReference type="Pfam" id="PF25198"/>
    </source>
</evidence>
<keyword evidence="4" id="KW-0732">Signal</keyword>
<organism evidence="10 11">
    <name type="scientific">Ureibacillus terrenus</name>
    <dbReference type="NCBI Taxonomy" id="118246"/>
    <lineage>
        <taxon>Bacteria</taxon>
        <taxon>Bacillati</taxon>
        <taxon>Bacillota</taxon>
        <taxon>Bacilli</taxon>
        <taxon>Bacillales</taxon>
        <taxon>Caryophanaceae</taxon>
        <taxon>Ureibacillus</taxon>
    </lineage>
</organism>
<comment type="similarity">
    <text evidence="2">Belongs to the GerABKC lipoprotein family.</text>
</comment>
<reference evidence="10 11" key="1">
    <citation type="submission" date="2019-06" db="EMBL/GenBank/DDBJ databases">
        <title>Genome sequence of Ureibacillus terrenus.</title>
        <authorList>
            <person name="Maclea K.S."/>
            <person name="Simoes M."/>
        </authorList>
    </citation>
    <scope>NUCLEOTIDE SEQUENCE [LARGE SCALE GENOMIC DNA]</scope>
    <source>
        <strain evidence="10 11">ATCC BAA-384</strain>
    </source>
</reference>
<evidence type="ECO:0000256" key="1">
    <source>
        <dbReference type="ARBA" id="ARBA00004635"/>
    </source>
</evidence>
<dbReference type="NCBIfam" id="TIGR02887">
    <property type="entry name" value="spore_ger_x_C"/>
    <property type="match status" value="1"/>
</dbReference>
<keyword evidence="5" id="KW-0472">Membrane</keyword>
<dbReference type="InterPro" id="IPR046953">
    <property type="entry name" value="Spore_GerAC-like_C"/>
</dbReference>
<evidence type="ECO:0000256" key="7">
    <source>
        <dbReference type="ARBA" id="ARBA00023288"/>
    </source>
</evidence>
<evidence type="ECO:0000256" key="2">
    <source>
        <dbReference type="ARBA" id="ARBA00007886"/>
    </source>
</evidence>
<proteinExistence type="inferred from homology"/>
<sequence>MGNQVAKLKPILICAICAVLLSACWDQTEIEDRAFIFGMAIDVAKDSESKIKLTQQLVVPENIASATEGGVGGKAYRNLTGTGRTLYEVNREMSKEASRPLDSTHLGVVLFSEDLVEQKGKMKKYFDVFFRDKKMRRGIKLAITRGDAEELLFVEPEHGKIPAEYIKNLLENKKRIDVTDLVRIGDIDEKMFDGTSFPLPYLSRKTDTVVDYEGIAIYNGPEERMVGALKGEEAKGLSFIRGLKNNGTIDTEMDGEPFSIEIISIKRKIDLENKDPHHLKFTITVHILGAVADQSGSENLKEYKVLNKFRDKTEEKAEDMMENAVKKLQNDFQTDVMGLQEYISRHHPKIWKKVKDNWDSGENYFSKSEIKCIVNVTLQEPGSINQTTTE</sequence>
<comment type="subcellular location">
    <subcellularLocation>
        <location evidence="1">Membrane</location>
        <topology evidence="1">Lipid-anchor</topology>
    </subcellularLocation>
</comment>
<accession>A0A540V0Q4</accession>
<evidence type="ECO:0000256" key="3">
    <source>
        <dbReference type="ARBA" id="ARBA00022544"/>
    </source>
</evidence>
<protein>
    <submittedName>
        <fullName evidence="10">Ger(X)C family spore germination protein</fullName>
    </submittedName>
</protein>
<keyword evidence="7" id="KW-0449">Lipoprotein</keyword>
<evidence type="ECO:0000256" key="5">
    <source>
        <dbReference type="ARBA" id="ARBA00023136"/>
    </source>
</evidence>
<dbReference type="InterPro" id="IPR038501">
    <property type="entry name" value="Spore_GerAC_C_sf"/>
</dbReference>
<dbReference type="Pfam" id="PF25198">
    <property type="entry name" value="Spore_GerAC_N"/>
    <property type="match status" value="1"/>
</dbReference>
<dbReference type="GO" id="GO:0009847">
    <property type="term" value="P:spore germination"/>
    <property type="evidence" value="ECO:0007669"/>
    <property type="project" value="InterPro"/>
</dbReference>
<dbReference type="AlphaFoldDB" id="A0A540V0Q4"/>
<evidence type="ECO:0000259" key="8">
    <source>
        <dbReference type="Pfam" id="PF05504"/>
    </source>
</evidence>
<gene>
    <name evidence="10" type="ORF">FKZ59_09860</name>
</gene>
<dbReference type="Pfam" id="PF05504">
    <property type="entry name" value="Spore_GerAC"/>
    <property type="match status" value="1"/>
</dbReference>
<keyword evidence="3" id="KW-0309">Germination</keyword>
<dbReference type="InterPro" id="IPR057336">
    <property type="entry name" value="GerAC_N"/>
</dbReference>
<dbReference type="EMBL" id="VIGD01000012">
    <property type="protein sequence ID" value="TQE90352.1"/>
    <property type="molecule type" value="Genomic_DNA"/>
</dbReference>
<comment type="caution">
    <text evidence="10">The sequence shown here is derived from an EMBL/GenBank/DDBJ whole genome shotgun (WGS) entry which is preliminary data.</text>
</comment>
<feature type="domain" description="Spore germination protein N-terminal" evidence="9">
    <location>
        <begin position="26"/>
        <end position="203"/>
    </location>
</feature>
<dbReference type="Gene3D" id="3.30.300.210">
    <property type="entry name" value="Nutrient germinant receptor protein C, domain 3"/>
    <property type="match status" value="1"/>
</dbReference>
<dbReference type="PANTHER" id="PTHR35789">
    <property type="entry name" value="SPORE GERMINATION PROTEIN B3"/>
    <property type="match status" value="1"/>
</dbReference>
<keyword evidence="11" id="KW-1185">Reference proteome</keyword>